<dbReference type="GO" id="GO:0005929">
    <property type="term" value="C:cilium"/>
    <property type="evidence" value="ECO:0007669"/>
    <property type="project" value="UniProtKB-SubCell"/>
</dbReference>
<accession>A0ABD2N682</accession>
<dbReference type="Proteomes" id="UP001516400">
    <property type="component" value="Unassembled WGS sequence"/>
</dbReference>
<evidence type="ECO:0000313" key="9">
    <source>
        <dbReference type="EMBL" id="KAL3273815.1"/>
    </source>
</evidence>
<evidence type="ECO:0000256" key="3">
    <source>
        <dbReference type="ARBA" id="ARBA00022794"/>
    </source>
</evidence>
<reference evidence="9 10" key="1">
    <citation type="journal article" date="2021" name="BMC Biol.">
        <title>Horizontally acquired antibacterial genes associated with adaptive radiation of ladybird beetles.</title>
        <authorList>
            <person name="Li H.S."/>
            <person name="Tang X.F."/>
            <person name="Huang Y.H."/>
            <person name="Xu Z.Y."/>
            <person name="Chen M.L."/>
            <person name="Du X.Y."/>
            <person name="Qiu B.Y."/>
            <person name="Chen P.T."/>
            <person name="Zhang W."/>
            <person name="Slipinski A."/>
            <person name="Escalona H.E."/>
            <person name="Waterhouse R.M."/>
            <person name="Zwick A."/>
            <person name="Pang H."/>
        </authorList>
    </citation>
    <scope>NUCLEOTIDE SEQUENCE [LARGE SCALE GENOMIC DNA]</scope>
    <source>
        <strain evidence="9">SYSU2018</strain>
    </source>
</reference>
<sequence length="291" mass="33190">MGEYDITDKVGELKLSRQLASEITTTGATLFQLLGKEVDLRAHRQKSISRQFEINEMESGLKRAIDMIKEDIKDTNQLINNISATEANLDSKIERRKVEIDRYEKRLQTLKKVRPAFLDEFTSLERELEELFQQYSTKLRCLNHLEKLFTEAERAQYEKQLLITSPRVETIPFENKGDVSDILIEEEEMGQGDKIRGKQERPRAGTGGRNRSEKPRAFGEMQPPRSGSASSLDLSSDSESDDLFLDKDEPELMNSEDESLAFEMSALNRNAPSGRMTSSKAPLQTNSDDDF</sequence>
<evidence type="ECO:0000256" key="1">
    <source>
        <dbReference type="ARBA" id="ARBA00004138"/>
    </source>
</evidence>
<feature type="compositionally biased region" description="Low complexity" evidence="8">
    <location>
        <begin position="226"/>
        <end position="235"/>
    </location>
</feature>
<dbReference type="PANTHER" id="PTHR21547:SF0">
    <property type="entry name" value="CLUSTERIN-ASSOCIATED PROTEIN 1"/>
    <property type="match status" value="1"/>
</dbReference>
<comment type="subcellular location">
    <subcellularLocation>
        <location evidence="1">Cell projection</location>
        <location evidence="1">Cilium</location>
    </subcellularLocation>
</comment>
<dbReference type="EMBL" id="JABFTP020000062">
    <property type="protein sequence ID" value="KAL3273815.1"/>
    <property type="molecule type" value="Genomic_DNA"/>
</dbReference>
<dbReference type="GO" id="GO:0030030">
    <property type="term" value="P:cell projection organization"/>
    <property type="evidence" value="ECO:0007669"/>
    <property type="project" value="UniProtKB-KW"/>
</dbReference>
<dbReference type="Pfam" id="PF10234">
    <property type="entry name" value="Cluap1"/>
    <property type="match status" value="1"/>
</dbReference>
<evidence type="ECO:0000256" key="8">
    <source>
        <dbReference type="SAM" id="MobiDB-lite"/>
    </source>
</evidence>
<feature type="compositionally biased region" description="Acidic residues" evidence="8">
    <location>
        <begin position="236"/>
        <end position="260"/>
    </location>
</feature>
<evidence type="ECO:0000313" key="10">
    <source>
        <dbReference type="Proteomes" id="UP001516400"/>
    </source>
</evidence>
<gene>
    <name evidence="9" type="ORF">HHI36_015243</name>
</gene>
<feature type="coiled-coil region" evidence="7">
    <location>
        <begin position="86"/>
        <end position="113"/>
    </location>
</feature>
<protein>
    <recommendedName>
        <fullName evidence="11">Clusterin-associated protein 1</fullName>
    </recommendedName>
</protein>
<keyword evidence="6" id="KW-0966">Cell projection</keyword>
<dbReference type="AlphaFoldDB" id="A0ABD2N682"/>
<keyword evidence="5" id="KW-0969">Cilium</keyword>
<evidence type="ECO:0000256" key="6">
    <source>
        <dbReference type="ARBA" id="ARBA00023273"/>
    </source>
</evidence>
<dbReference type="SUPFAM" id="SSF58100">
    <property type="entry name" value="Bacterial hemolysins"/>
    <property type="match status" value="1"/>
</dbReference>
<evidence type="ECO:0008006" key="11">
    <source>
        <dbReference type="Google" id="ProtNLM"/>
    </source>
</evidence>
<evidence type="ECO:0000256" key="7">
    <source>
        <dbReference type="SAM" id="Coils"/>
    </source>
</evidence>
<feature type="region of interest" description="Disordered" evidence="8">
    <location>
        <begin position="188"/>
        <end position="291"/>
    </location>
</feature>
<keyword evidence="10" id="KW-1185">Reference proteome</keyword>
<feature type="compositionally biased region" description="Basic and acidic residues" evidence="8">
    <location>
        <begin position="191"/>
        <end position="203"/>
    </location>
</feature>
<evidence type="ECO:0000256" key="2">
    <source>
        <dbReference type="ARBA" id="ARBA00008340"/>
    </source>
</evidence>
<evidence type="ECO:0000256" key="4">
    <source>
        <dbReference type="ARBA" id="ARBA00023054"/>
    </source>
</evidence>
<dbReference type="PANTHER" id="PTHR21547">
    <property type="entry name" value="CLUSTERIN ASSOCIATED PROTEIN 1"/>
    <property type="match status" value="1"/>
</dbReference>
<dbReference type="InterPro" id="IPR019366">
    <property type="entry name" value="Clusterin-associated_protein-1"/>
</dbReference>
<feature type="compositionally biased region" description="Polar residues" evidence="8">
    <location>
        <begin position="267"/>
        <end position="291"/>
    </location>
</feature>
<name>A0ABD2N682_9CUCU</name>
<proteinExistence type="inferred from homology"/>
<comment type="caution">
    <text evidence="9">The sequence shown here is derived from an EMBL/GenBank/DDBJ whole genome shotgun (WGS) entry which is preliminary data.</text>
</comment>
<keyword evidence="3" id="KW-0970">Cilium biogenesis/degradation</keyword>
<evidence type="ECO:0000256" key="5">
    <source>
        <dbReference type="ARBA" id="ARBA00023069"/>
    </source>
</evidence>
<organism evidence="9 10">
    <name type="scientific">Cryptolaemus montrouzieri</name>
    <dbReference type="NCBI Taxonomy" id="559131"/>
    <lineage>
        <taxon>Eukaryota</taxon>
        <taxon>Metazoa</taxon>
        <taxon>Ecdysozoa</taxon>
        <taxon>Arthropoda</taxon>
        <taxon>Hexapoda</taxon>
        <taxon>Insecta</taxon>
        <taxon>Pterygota</taxon>
        <taxon>Neoptera</taxon>
        <taxon>Endopterygota</taxon>
        <taxon>Coleoptera</taxon>
        <taxon>Polyphaga</taxon>
        <taxon>Cucujiformia</taxon>
        <taxon>Coccinelloidea</taxon>
        <taxon>Coccinellidae</taxon>
        <taxon>Scymninae</taxon>
        <taxon>Scymnini</taxon>
        <taxon>Cryptolaemus</taxon>
    </lineage>
</organism>
<comment type="similarity">
    <text evidence="2">Belongs to the CLUAP1 family.</text>
</comment>
<keyword evidence="4 7" id="KW-0175">Coiled coil</keyword>